<feature type="compositionally biased region" description="Acidic residues" evidence="4">
    <location>
        <begin position="506"/>
        <end position="522"/>
    </location>
</feature>
<reference evidence="7 8" key="1">
    <citation type="journal article" date="2019" name="PLoS Biol.">
        <title>Sex chromosomes control vertical transmission of feminizing Wolbachia symbionts in an isopod.</title>
        <authorList>
            <person name="Becking T."/>
            <person name="Chebbi M.A."/>
            <person name="Giraud I."/>
            <person name="Moumen B."/>
            <person name="Laverre T."/>
            <person name="Caubet Y."/>
            <person name="Peccoud J."/>
            <person name="Gilbert C."/>
            <person name="Cordaux R."/>
        </authorList>
    </citation>
    <scope>NUCLEOTIDE SEQUENCE [LARGE SCALE GENOMIC DNA]</scope>
    <source>
        <strain evidence="7">ANa2</strain>
        <tissue evidence="7">Whole body excluding digestive tract and cuticle</tissue>
    </source>
</reference>
<keyword evidence="5" id="KW-0472">Membrane</keyword>
<proteinExistence type="predicted"/>
<dbReference type="GO" id="GO:0007165">
    <property type="term" value="P:signal transduction"/>
    <property type="evidence" value="ECO:0007669"/>
    <property type="project" value="InterPro"/>
</dbReference>
<dbReference type="GO" id="GO:0005634">
    <property type="term" value="C:nucleus"/>
    <property type="evidence" value="ECO:0007669"/>
    <property type="project" value="TreeGrafter"/>
</dbReference>
<comment type="caution">
    <text evidence="7">The sequence shown here is derived from an EMBL/GenBank/DDBJ whole genome shotgun (WGS) entry which is preliminary data.</text>
</comment>
<dbReference type="InterPro" id="IPR027038">
    <property type="entry name" value="RanGap"/>
</dbReference>
<dbReference type="InterPro" id="IPR009109">
    <property type="entry name" value="Ran_GTPase_activating_1_C"/>
</dbReference>
<organism evidence="7 8">
    <name type="scientific">Armadillidium nasatum</name>
    <dbReference type="NCBI Taxonomy" id="96803"/>
    <lineage>
        <taxon>Eukaryota</taxon>
        <taxon>Metazoa</taxon>
        <taxon>Ecdysozoa</taxon>
        <taxon>Arthropoda</taxon>
        <taxon>Crustacea</taxon>
        <taxon>Multicrustacea</taxon>
        <taxon>Malacostraca</taxon>
        <taxon>Eumalacostraca</taxon>
        <taxon>Peracarida</taxon>
        <taxon>Isopoda</taxon>
        <taxon>Oniscidea</taxon>
        <taxon>Crinocheta</taxon>
        <taxon>Armadillidiidae</taxon>
        <taxon>Armadillidium</taxon>
    </lineage>
</organism>
<dbReference type="SUPFAM" id="SSF52047">
    <property type="entry name" value="RNI-like"/>
    <property type="match status" value="1"/>
</dbReference>
<dbReference type="SUPFAM" id="SSF69099">
    <property type="entry name" value="Ran-GTPase activating protein 1 (RanGAP1), C-terminal domain"/>
    <property type="match status" value="1"/>
</dbReference>
<dbReference type="InterPro" id="IPR001611">
    <property type="entry name" value="Leu-rich_rpt"/>
</dbReference>
<keyword evidence="2" id="KW-0433">Leucine-rich repeat</keyword>
<feature type="domain" description="Ran-GTPase activating protein 1 C-terminal" evidence="6">
    <location>
        <begin position="600"/>
        <end position="708"/>
    </location>
</feature>
<dbReference type="GO" id="GO:0031267">
    <property type="term" value="F:small GTPase binding"/>
    <property type="evidence" value="ECO:0007669"/>
    <property type="project" value="TreeGrafter"/>
</dbReference>
<dbReference type="PANTHER" id="PTHR24113">
    <property type="entry name" value="RAN GTPASE-ACTIVATING PROTEIN 1"/>
    <property type="match status" value="1"/>
</dbReference>
<evidence type="ECO:0000259" key="6">
    <source>
        <dbReference type="Pfam" id="PF07834"/>
    </source>
</evidence>
<dbReference type="OrthoDB" id="184583at2759"/>
<dbReference type="Proteomes" id="UP000326759">
    <property type="component" value="Unassembled WGS sequence"/>
</dbReference>
<evidence type="ECO:0000256" key="2">
    <source>
        <dbReference type="ARBA" id="ARBA00022614"/>
    </source>
</evidence>
<evidence type="ECO:0000256" key="1">
    <source>
        <dbReference type="ARBA" id="ARBA00022468"/>
    </source>
</evidence>
<gene>
    <name evidence="7" type="primary">Rangap1</name>
    <name evidence="7" type="ORF">Anas_06274</name>
</gene>
<keyword evidence="5" id="KW-0812">Transmembrane</keyword>
<feature type="region of interest" description="Disordered" evidence="4">
    <location>
        <begin position="484"/>
        <end position="532"/>
    </location>
</feature>
<protein>
    <submittedName>
        <fullName evidence="7">Ran GTPase-activating protein 1</fullName>
    </submittedName>
</protein>
<keyword evidence="8" id="KW-1185">Reference proteome</keyword>
<dbReference type="InterPro" id="IPR032675">
    <property type="entry name" value="LRR_dom_sf"/>
</dbReference>
<dbReference type="GO" id="GO:0006913">
    <property type="term" value="P:nucleocytoplasmic transport"/>
    <property type="evidence" value="ECO:0007669"/>
    <property type="project" value="TreeGrafter"/>
</dbReference>
<dbReference type="AlphaFoldDB" id="A0A5N5SKS7"/>
<feature type="transmembrane region" description="Helical" evidence="5">
    <location>
        <begin position="16"/>
        <end position="35"/>
    </location>
</feature>
<dbReference type="GO" id="GO:0048471">
    <property type="term" value="C:perinuclear region of cytoplasm"/>
    <property type="evidence" value="ECO:0007669"/>
    <property type="project" value="TreeGrafter"/>
</dbReference>
<evidence type="ECO:0000256" key="4">
    <source>
        <dbReference type="SAM" id="MobiDB-lite"/>
    </source>
</evidence>
<keyword evidence="1" id="KW-0343">GTPase activation</keyword>
<feature type="compositionally biased region" description="Acidic residues" evidence="4">
    <location>
        <begin position="487"/>
        <end position="499"/>
    </location>
</feature>
<dbReference type="InterPro" id="IPR036720">
    <property type="entry name" value="RanGAP1_C_sf"/>
</dbReference>
<dbReference type="GO" id="GO:0005096">
    <property type="term" value="F:GTPase activator activity"/>
    <property type="evidence" value="ECO:0007669"/>
    <property type="project" value="UniProtKB-KW"/>
</dbReference>
<keyword evidence="3" id="KW-0677">Repeat</keyword>
<dbReference type="SMART" id="SM00368">
    <property type="entry name" value="LRR_RI"/>
    <property type="match status" value="6"/>
</dbReference>
<evidence type="ECO:0000256" key="3">
    <source>
        <dbReference type="ARBA" id="ARBA00022737"/>
    </source>
</evidence>
<keyword evidence="5" id="KW-1133">Transmembrane helix</keyword>
<dbReference type="PANTHER" id="PTHR24113:SF12">
    <property type="entry name" value="RAN GTPASE-ACTIVATING PROTEIN 1"/>
    <property type="match status" value="1"/>
</dbReference>
<sequence length="721" mass="80422">MAYLKMARKFRHCSSFWKYGIVLILILTSALVFLIRNKQNSDKILSNSETCEVTSEQKVHLFNLLKQVIAILNKLDVIYFLCYTSLWGAVQESGPLPWDRNADLCILNTNLVTYDEASIHRIFQRQNLSLQYRSSEGEYIIKNANSNGENSHVKLTVFEADGRLNRMYRRVGWKRRLLPPDCDAHPDLQCFPAHLVGTPLPVKTFGPLSIPGPTEDMDFLKIQYPDTWWKPINPISKPVVETIKNSKELKCLNLEANTLGVEAAKVIGDALSFHPEFEIAHWKDLFTGRLKTEIPEALKHLFSGIVRAKARLKALDLSDNALGPIGVEGMVDFLKSESCYSLQELRLNNNGLGINGGTMLAEALIELSKKAEAAGTPLKLKGANAMAKELPKMKNLEVINLGDCLLKTKGAIAIAEALSNLTLLKEVYMDSNEIQPDGGIAIVEAVATNPNISHLMLDGNCFGEEGAEEIVNMLKDFNKEDILGSLDDIEEPDDEEDDENEHREEASDDEDEEDEVDVEEIEGPQIGISPLKRDSTKDLVKPVKCTPAEFLEAPSAGRLLGLSGGILSSFLQEAKKRAENPNRDVDFGDAHSPEALIEEYIRLFVTVATFSTCNIKSVVDIVEELTRGLMKEALKVAQDNSLSSVVTNCILVHFGLVKSESKAFKISWDLRGCMVALTKQIPKPYFPHETKSTLQFFFSRPNLPVDKFKEKQELLAALFRS</sequence>
<evidence type="ECO:0000313" key="8">
    <source>
        <dbReference type="Proteomes" id="UP000326759"/>
    </source>
</evidence>
<dbReference type="Pfam" id="PF07834">
    <property type="entry name" value="RanGAP1_C"/>
    <property type="match status" value="1"/>
</dbReference>
<dbReference type="Pfam" id="PF13516">
    <property type="entry name" value="LRR_6"/>
    <property type="match status" value="2"/>
</dbReference>
<accession>A0A5N5SKS7</accession>
<dbReference type="Gene3D" id="3.80.10.10">
    <property type="entry name" value="Ribonuclease Inhibitor"/>
    <property type="match status" value="1"/>
</dbReference>
<evidence type="ECO:0000256" key="5">
    <source>
        <dbReference type="SAM" id="Phobius"/>
    </source>
</evidence>
<name>A0A5N5SKS7_9CRUS</name>
<dbReference type="GO" id="GO:0005829">
    <property type="term" value="C:cytosol"/>
    <property type="evidence" value="ECO:0007669"/>
    <property type="project" value="TreeGrafter"/>
</dbReference>
<evidence type="ECO:0000313" key="7">
    <source>
        <dbReference type="EMBL" id="KAB7494567.1"/>
    </source>
</evidence>
<dbReference type="EMBL" id="SEYY01023868">
    <property type="protein sequence ID" value="KAB7494567.1"/>
    <property type="molecule type" value="Genomic_DNA"/>
</dbReference>
<dbReference type="Gene3D" id="1.25.40.200">
    <property type="entry name" value="Ran-GTPase activating protein 1, C-terminal domain"/>
    <property type="match status" value="1"/>
</dbReference>